<feature type="region of interest" description="Disordered" evidence="1">
    <location>
        <begin position="1"/>
        <end position="24"/>
    </location>
</feature>
<reference evidence="3" key="1">
    <citation type="submission" date="2014-01" db="EMBL/GenBank/DDBJ databases">
        <title>The Genome Sequence of Anopheles melas CM1001059_A (V2).</title>
        <authorList>
            <consortium name="The Broad Institute Genomics Platform"/>
            <person name="Neafsey D.E."/>
            <person name="Besansky N."/>
            <person name="Howell P."/>
            <person name="Walton C."/>
            <person name="Young S.K."/>
            <person name="Zeng Q."/>
            <person name="Gargeya S."/>
            <person name="Fitzgerald M."/>
            <person name="Haas B."/>
            <person name="Abouelleil A."/>
            <person name="Allen A.W."/>
            <person name="Alvarado L."/>
            <person name="Arachchi H.M."/>
            <person name="Berlin A.M."/>
            <person name="Chapman S.B."/>
            <person name="Gainer-Dewar J."/>
            <person name="Goldberg J."/>
            <person name="Griggs A."/>
            <person name="Gujja S."/>
            <person name="Hansen M."/>
            <person name="Howarth C."/>
            <person name="Imamovic A."/>
            <person name="Ireland A."/>
            <person name="Larimer J."/>
            <person name="McCowan C."/>
            <person name="Murphy C."/>
            <person name="Pearson M."/>
            <person name="Poon T.W."/>
            <person name="Priest M."/>
            <person name="Roberts A."/>
            <person name="Saif S."/>
            <person name="Shea T."/>
            <person name="Sisk P."/>
            <person name="Sykes S."/>
            <person name="Wortman J."/>
            <person name="Nusbaum C."/>
            <person name="Birren B."/>
        </authorList>
    </citation>
    <scope>NUCLEOTIDE SEQUENCE [LARGE SCALE GENOMIC DNA]</scope>
    <source>
        <strain evidence="3">CM1001059</strain>
    </source>
</reference>
<dbReference type="AlphaFoldDB" id="A0A182TI68"/>
<keyword evidence="3" id="KW-1185">Reference proteome</keyword>
<dbReference type="VEuPathDB" id="VectorBase:AMEC002745"/>
<proteinExistence type="predicted"/>
<protein>
    <submittedName>
        <fullName evidence="2">Uncharacterized protein</fullName>
    </submittedName>
</protein>
<organism evidence="2 3">
    <name type="scientific">Anopheles melas</name>
    <dbReference type="NCBI Taxonomy" id="34690"/>
    <lineage>
        <taxon>Eukaryota</taxon>
        <taxon>Metazoa</taxon>
        <taxon>Ecdysozoa</taxon>
        <taxon>Arthropoda</taxon>
        <taxon>Hexapoda</taxon>
        <taxon>Insecta</taxon>
        <taxon>Pterygota</taxon>
        <taxon>Neoptera</taxon>
        <taxon>Endopterygota</taxon>
        <taxon>Diptera</taxon>
        <taxon>Nematocera</taxon>
        <taxon>Culicoidea</taxon>
        <taxon>Culicidae</taxon>
        <taxon>Anophelinae</taxon>
        <taxon>Anopheles</taxon>
    </lineage>
</organism>
<sequence>MTQKDTDDGAVAAGPWLNRRRSGYQMTEIRSTTGAARPSIALPNPKPAKPFPLPVTTIAETRLFRPWLPFMFTTAFSSKHLVSKPMNSSSPTASGGPILRPGIFDPDHPRSSGLSFRRLKFTISSRMRRNFASRSLSSGSFCCWTSSRPRITGADSPGHTMFALP</sequence>
<feature type="region of interest" description="Disordered" evidence="1">
    <location>
        <begin position="83"/>
        <end position="106"/>
    </location>
</feature>
<accession>A0A182TI68</accession>
<reference evidence="2" key="2">
    <citation type="submission" date="2020-05" db="UniProtKB">
        <authorList>
            <consortium name="EnsemblMetazoa"/>
        </authorList>
    </citation>
    <scope>IDENTIFICATION</scope>
    <source>
        <strain evidence="2">CM1001059</strain>
    </source>
</reference>
<dbReference type="Proteomes" id="UP000075902">
    <property type="component" value="Unassembled WGS sequence"/>
</dbReference>
<evidence type="ECO:0000256" key="1">
    <source>
        <dbReference type="SAM" id="MobiDB-lite"/>
    </source>
</evidence>
<evidence type="ECO:0000313" key="2">
    <source>
        <dbReference type="EnsemblMetazoa" id="AMEC002745-PA"/>
    </source>
</evidence>
<name>A0A182TI68_9DIPT</name>
<evidence type="ECO:0000313" key="3">
    <source>
        <dbReference type="Proteomes" id="UP000075902"/>
    </source>
</evidence>
<dbReference type="EnsemblMetazoa" id="AMEC002745-RA">
    <property type="protein sequence ID" value="AMEC002745-PA"/>
    <property type="gene ID" value="AMEC002745"/>
</dbReference>